<dbReference type="Proteomes" id="UP000053758">
    <property type="component" value="Unassembled WGS sequence"/>
</dbReference>
<evidence type="ECO:0000313" key="1">
    <source>
        <dbReference type="EMBL" id="GAK64860.1"/>
    </source>
</evidence>
<gene>
    <name evidence="1" type="ORF">PAN0_007d3076</name>
</gene>
<accession>A0A081CDW4</accession>
<dbReference type="AlphaFoldDB" id="A0A081CDW4"/>
<dbReference type="EMBL" id="DF830074">
    <property type="protein sequence ID" value="GAK64860.1"/>
    <property type="molecule type" value="Genomic_DNA"/>
</dbReference>
<keyword evidence="2" id="KW-1185">Reference proteome</keyword>
<proteinExistence type="predicted"/>
<dbReference type="RefSeq" id="XP_014656647.1">
    <property type="nucleotide sequence ID" value="XM_014801161.1"/>
</dbReference>
<dbReference type="HOGENOM" id="CLU_2413044_0_0_1"/>
<evidence type="ECO:0000313" key="2">
    <source>
        <dbReference type="Proteomes" id="UP000053758"/>
    </source>
</evidence>
<dbReference type="GeneID" id="26304049"/>
<protein>
    <submittedName>
        <fullName evidence="1">Uncharacterized protein</fullName>
    </submittedName>
</protein>
<reference evidence="1" key="1">
    <citation type="submission" date="2014-07" db="EMBL/GenBank/DDBJ databases">
        <title>Draft genome sequence of the yeast Pseudozyma antarctica JCM 10317 known as a producer of lipase B which used in a wide range of industrial applications.</title>
        <authorList>
            <person name="Morita T."/>
            <person name="Saika A."/>
            <person name="Koike H."/>
        </authorList>
    </citation>
    <scope>NUCLEOTIDE SEQUENCE</scope>
    <source>
        <strain evidence="1">JCM 10317</strain>
    </source>
</reference>
<organism evidence="1">
    <name type="scientific">Pseudozyma antarctica</name>
    <name type="common">Yeast</name>
    <name type="synonym">Candida antarctica</name>
    <dbReference type="NCBI Taxonomy" id="84753"/>
    <lineage>
        <taxon>Eukaryota</taxon>
        <taxon>Fungi</taxon>
        <taxon>Dikarya</taxon>
        <taxon>Basidiomycota</taxon>
        <taxon>Ustilaginomycotina</taxon>
        <taxon>Ustilaginomycetes</taxon>
        <taxon>Ustilaginales</taxon>
        <taxon>Ustilaginaceae</taxon>
        <taxon>Moesziomyces</taxon>
    </lineage>
</organism>
<name>A0A081CDW4_PSEA2</name>
<sequence>MNALPPSFTELANFRNPAGISSPCRHGLYAMNALPPSFTELANFRNPAGISSPCRNEETSVALPGRCERNNAAPILLIKSCSGLGPAVTAPQ</sequence>